<sequence length="835" mass="93003">MSVPGAEWISDRSRENTPPERDSPEGNDGPSQQRTSKKRKVLSCYACRGRKMKCDRVFPVCGRCQKTGRRNECTYDPRLLEESNANVATRADNATSTLLAEQPTDIDHSADTCDNLQRKVRAQEECIALLEQQLAQRQTKHKSQYYDVLPEEPKFTEEILLRGKGFKTQFHGVTSVMSIVSTYHELHLFTREALNLDHSLVRVGNDFRAFRDRRKKSARELNAALHSADANVLAVLPEKSVVDTQAATYFRTCETSYRILHGPSFWEEYQAFWEHTCTQKERVSFAVVLILIICISKCLDQKYDAFVGDTTINRHTAHDLIHTCETWINLQPRKRVTLSFLQSACLLLVAKRVNCVGMKQDWITSGDLLRLALASGMHRDPILQGSGRISIFDQQMRKRLWITVMELELQSSMETGLQSGLTALYFDTPAPAHLADEVFSANTKQLPPNQPDEEFTSTSFITASLKSLPLRIHLTHLLNTPSSNIQYTDVLHFDAQIHTAVSALPNWKNESAVVPSALLRLQLLQYLLILHRPFAQSASKNNRFMYSFTTCVDVCNSIIAIHGDLLSKGISFLSHARNDVIRVGLTLSQLTFRNCAISPVKSLVAPAGTSNTQHADPKAHLPDITMTKRGAPLGDAVYLASLPQDSFLVKTLCTSSLEILERTRQMFEQKVLKLGTAYMEYWILSAAVGILPPPPSPSVSTTHVDNPGDEIISRCRKAIGYFTALASKVVALQQDPNNDLAASLRATMSKASRPEDAAHSVRDNAFETDSASGMNQTAFGSSAFIHAGGADSTGPNSGSSLSDMYSPFDMLQDMQIDGNNWSFPDFWAFDLGGEF</sequence>
<feature type="domain" description="Zn(2)-C6 fungal-type" evidence="8">
    <location>
        <begin position="43"/>
        <end position="75"/>
    </location>
</feature>
<gene>
    <name evidence="9" type="ORF">GGP41_002338</name>
</gene>
<evidence type="ECO:0000256" key="7">
    <source>
        <dbReference type="SAM" id="MobiDB-lite"/>
    </source>
</evidence>
<dbReference type="GO" id="GO:0001228">
    <property type="term" value="F:DNA-binding transcription activator activity, RNA polymerase II-specific"/>
    <property type="evidence" value="ECO:0007669"/>
    <property type="project" value="TreeGrafter"/>
</dbReference>
<evidence type="ECO:0000313" key="9">
    <source>
        <dbReference type="EMBL" id="KAF5850082.1"/>
    </source>
</evidence>
<dbReference type="PROSITE" id="PS50048">
    <property type="entry name" value="ZN2_CY6_FUNGAL_2"/>
    <property type="match status" value="1"/>
</dbReference>
<dbReference type="Pfam" id="PF04082">
    <property type="entry name" value="Fungal_trans"/>
    <property type="match status" value="1"/>
</dbReference>
<feature type="region of interest" description="Disordered" evidence="7">
    <location>
        <begin position="1"/>
        <end position="37"/>
    </location>
</feature>
<dbReference type="InterPro" id="IPR051430">
    <property type="entry name" value="Fungal_TF_Env_Response"/>
</dbReference>
<keyword evidence="4" id="KW-0238">DNA-binding</keyword>
<evidence type="ECO:0000256" key="1">
    <source>
        <dbReference type="ARBA" id="ARBA00022723"/>
    </source>
</evidence>
<dbReference type="CDD" id="cd00067">
    <property type="entry name" value="GAL4"/>
    <property type="match status" value="1"/>
</dbReference>
<evidence type="ECO:0000313" key="10">
    <source>
        <dbReference type="Proteomes" id="UP000624244"/>
    </source>
</evidence>
<dbReference type="PANTHER" id="PTHR31944:SF130">
    <property type="entry name" value="ZN(II)2CYS6 TRANSCRIPTION FACTO (EUROFUNG)"/>
    <property type="match status" value="1"/>
</dbReference>
<keyword evidence="2" id="KW-0862">Zinc</keyword>
<dbReference type="SMART" id="SM00066">
    <property type="entry name" value="GAL4"/>
    <property type="match status" value="1"/>
</dbReference>
<dbReference type="GO" id="GO:0008270">
    <property type="term" value="F:zinc ion binding"/>
    <property type="evidence" value="ECO:0007669"/>
    <property type="project" value="InterPro"/>
</dbReference>
<protein>
    <recommendedName>
        <fullName evidence="8">Zn(2)-C6 fungal-type domain-containing protein</fullName>
    </recommendedName>
</protein>
<keyword evidence="3" id="KW-0805">Transcription regulation</keyword>
<dbReference type="InterPro" id="IPR036864">
    <property type="entry name" value="Zn2-C6_fun-type_DNA-bd_sf"/>
</dbReference>
<dbReference type="Proteomes" id="UP000624244">
    <property type="component" value="Unassembled WGS sequence"/>
</dbReference>
<dbReference type="InterPro" id="IPR007219">
    <property type="entry name" value="XnlR_reg_dom"/>
</dbReference>
<keyword evidence="5" id="KW-0804">Transcription</keyword>
<name>A0A8H6DW35_COCSA</name>
<dbReference type="AlphaFoldDB" id="A0A8H6DW35"/>
<evidence type="ECO:0000259" key="8">
    <source>
        <dbReference type="PROSITE" id="PS50048"/>
    </source>
</evidence>
<dbReference type="EMBL" id="WNKQ01000007">
    <property type="protein sequence ID" value="KAF5850082.1"/>
    <property type="molecule type" value="Genomic_DNA"/>
</dbReference>
<dbReference type="Gene3D" id="4.10.240.10">
    <property type="entry name" value="Zn(2)-C6 fungal-type DNA-binding domain"/>
    <property type="match status" value="1"/>
</dbReference>
<comment type="caution">
    <text evidence="9">The sequence shown here is derived from an EMBL/GenBank/DDBJ whole genome shotgun (WGS) entry which is preliminary data.</text>
</comment>
<evidence type="ECO:0000256" key="5">
    <source>
        <dbReference type="ARBA" id="ARBA00023163"/>
    </source>
</evidence>
<dbReference type="GO" id="GO:0005634">
    <property type="term" value="C:nucleus"/>
    <property type="evidence" value="ECO:0007669"/>
    <property type="project" value="TreeGrafter"/>
</dbReference>
<evidence type="ECO:0000256" key="6">
    <source>
        <dbReference type="ARBA" id="ARBA00023242"/>
    </source>
</evidence>
<proteinExistence type="predicted"/>
<evidence type="ECO:0000256" key="4">
    <source>
        <dbReference type="ARBA" id="ARBA00023125"/>
    </source>
</evidence>
<dbReference type="CDD" id="cd12148">
    <property type="entry name" value="fungal_TF_MHR"/>
    <property type="match status" value="1"/>
</dbReference>
<feature type="compositionally biased region" description="Basic and acidic residues" evidence="7">
    <location>
        <begin position="9"/>
        <end position="24"/>
    </location>
</feature>
<dbReference type="GO" id="GO:0006351">
    <property type="term" value="P:DNA-templated transcription"/>
    <property type="evidence" value="ECO:0007669"/>
    <property type="project" value="InterPro"/>
</dbReference>
<keyword evidence="1" id="KW-0479">Metal-binding</keyword>
<dbReference type="PROSITE" id="PS00463">
    <property type="entry name" value="ZN2_CY6_FUNGAL_1"/>
    <property type="match status" value="1"/>
</dbReference>
<accession>A0A8H6DW35</accession>
<keyword evidence="6" id="KW-0539">Nucleus</keyword>
<organism evidence="9 10">
    <name type="scientific">Cochliobolus sativus</name>
    <name type="common">Common root rot and spot blotch fungus</name>
    <name type="synonym">Bipolaris sorokiniana</name>
    <dbReference type="NCBI Taxonomy" id="45130"/>
    <lineage>
        <taxon>Eukaryota</taxon>
        <taxon>Fungi</taxon>
        <taxon>Dikarya</taxon>
        <taxon>Ascomycota</taxon>
        <taxon>Pezizomycotina</taxon>
        <taxon>Dothideomycetes</taxon>
        <taxon>Pleosporomycetidae</taxon>
        <taxon>Pleosporales</taxon>
        <taxon>Pleosporineae</taxon>
        <taxon>Pleosporaceae</taxon>
        <taxon>Bipolaris</taxon>
    </lineage>
</organism>
<evidence type="ECO:0000256" key="3">
    <source>
        <dbReference type="ARBA" id="ARBA00023015"/>
    </source>
</evidence>
<reference evidence="9" key="1">
    <citation type="submission" date="2019-11" db="EMBL/GenBank/DDBJ databases">
        <title>Bipolaris sorokiniana Genome sequencing.</title>
        <authorList>
            <person name="Wang H."/>
        </authorList>
    </citation>
    <scope>NUCLEOTIDE SEQUENCE</scope>
</reference>
<dbReference type="GO" id="GO:0000978">
    <property type="term" value="F:RNA polymerase II cis-regulatory region sequence-specific DNA binding"/>
    <property type="evidence" value="ECO:0007669"/>
    <property type="project" value="TreeGrafter"/>
</dbReference>
<dbReference type="PANTHER" id="PTHR31944">
    <property type="entry name" value="HEME-RESPONSIVE ZINC FINGER TRANSCRIPTION FACTOR HAP1"/>
    <property type="match status" value="1"/>
</dbReference>
<evidence type="ECO:0000256" key="2">
    <source>
        <dbReference type="ARBA" id="ARBA00022833"/>
    </source>
</evidence>
<dbReference type="InterPro" id="IPR001138">
    <property type="entry name" value="Zn2Cys6_DnaBD"/>
</dbReference>
<dbReference type="Pfam" id="PF00172">
    <property type="entry name" value="Zn_clus"/>
    <property type="match status" value="1"/>
</dbReference>
<dbReference type="SUPFAM" id="SSF57701">
    <property type="entry name" value="Zn2/Cys6 DNA-binding domain"/>
    <property type="match status" value="1"/>
</dbReference>